<keyword evidence="4" id="KW-0949">S-adenosyl-L-methionine</keyword>
<dbReference type="InterPro" id="IPR002295">
    <property type="entry name" value="N4/N6-MTase_EcoPI_Mod-like"/>
</dbReference>
<dbReference type="Gene3D" id="3.40.50.150">
    <property type="entry name" value="Vaccinia Virus protein VP39"/>
    <property type="match status" value="1"/>
</dbReference>
<dbReference type="GO" id="GO:0005737">
    <property type="term" value="C:cytoplasm"/>
    <property type="evidence" value="ECO:0007669"/>
    <property type="project" value="TreeGrafter"/>
</dbReference>
<dbReference type="InterPro" id="IPR029063">
    <property type="entry name" value="SAM-dependent_MTases_sf"/>
</dbReference>
<dbReference type="EMBL" id="VSSQ01000503">
    <property type="protein sequence ID" value="MPL96285.1"/>
    <property type="molecule type" value="Genomic_DNA"/>
</dbReference>
<evidence type="ECO:0000256" key="1">
    <source>
        <dbReference type="ARBA" id="ARBA00006594"/>
    </source>
</evidence>
<dbReference type="GO" id="GO:0003677">
    <property type="term" value="F:DNA binding"/>
    <property type="evidence" value="ECO:0007669"/>
    <property type="project" value="InterPro"/>
</dbReference>
<dbReference type="InterPro" id="IPR002941">
    <property type="entry name" value="DNA_methylase_N4/N6"/>
</dbReference>
<dbReference type="SUPFAM" id="SSF53335">
    <property type="entry name" value="S-adenosyl-L-methionine-dependent methyltransferases"/>
    <property type="match status" value="1"/>
</dbReference>
<proteinExistence type="inferred from homology"/>
<dbReference type="PANTHER" id="PTHR13370:SF24">
    <property type="entry name" value="TYPE III RESTRICTION-MODIFICATION ENZYME STYLTI MOD SUBUNIT"/>
    <property type="match status" value="1"/>
</dbReference>
<organism evidence="6">
    <name type="scientific">bioreactor metagenome</name>
    <dbReference type="NCBI Taxonomy" id="1076179"/>
    <lineage>
        <taxon>unclassified sequences</taxon>
        <taxon>metagenomes</taxon>
        <taxon>ecological metagenomes</taxon>
    </lineage>
</organism>
<comment type="similarity">
    <text evidence="1">Belongs to the N(4)/N(6)-methyltransferase family.</text>
</comment>
<sequence>MATGVTKNMWQESVQIISSEHFPFETDYEITYKGKTPEREIISTPYTEKYELLYGEFKENKLFYGDNLDVLRFLLQSGNLKNKVKLIYIDPPYGTNSVFQSRDQKDSYKDDLVGSHFIEFIRRRLILLRELLCDEGSIYVHLDSNMTSQIKIIMDEVFGAKNFRGFITRKKCSNKNSTRNSYGNISDYILFYSKTENFTWHRATAVWTDEKILKEYPCIDEATGRRYKKVPIHAPGIRNGETGKEWRGMLPPQGKHWQYTPEKLDEFDRKGEIYWSANGNPRRKVFLDMDRGIPVQDIWLDTQDSLNQNIKITGYPTEKNPDLLKRIIEASSNENDIVLDCFAGSGTTLGIAEQLGRKWIGVDNSSEAMDNILKRFFKGLEGMGDYVNGKNDSENTLFQTTLFEPTSSYGKALKTDFELLSDSRYSDLINEILEKYLNG</sequence>
<dbReference type="InterPro" id="IPR002052">
    <property type="entry name" value="DNA_methylase_N6_adenine_CS"/>
</dbReference>
<dbReference type="Pfam" id="PF01555">
    <property type="entry name" value="N6_N4_Mtase"/>
    <property type="match status" value="1"/>
</dbReference>
<evidence type="ECO:0000259" key="5">
    <source>
        <dbReference type="Pfam" id="PF01555"/>
    </source>
</evidence>
<evidence type="ECO:0000256" key="3">
    <source>
        <dbReference type="ARBA" id="ARBA00022679"/>
    </source>
</evidence>
<protein>
    <recommendedName>
        <fullName evidence="5">DNA methylase N-4/N-6 domain-containing protein</fullName>
    </recommendedName>
</protein>
<dbReference type="AlphaFoldDB" id="A0A644VXU1"/>
<evidence type="ECO:0000313" key="6">
    <source>
        <dbReference type="EMBL" id="MPL96285.1"/>
    </source>
</evidence>
<evidence type="ECO:0000256" key="2">
    <source>
        <dbReference type="ARBA" id="ARBA00022603"/>
    </source>
</evidence>
<dbReference type="PRINTS" id="PR00506">
    <property type="entry name" value="D21N6MTFRASE"/>
</dbReference>
<dbReference type="GO" id="GO:0032259">
    <property type="term" value="P:methylation"/>
    <property type="evidence" value="ECO:0007669"/>
    <property type="project" value="UniProtKB-KW"/>
</dbReference>
<dbReference type="GO" id="GO:0008170">
    <property type="term" value="F:N-methyltransferase activity"/>
    <property type="evidence" value="ECO:0007669"/>
    <property type="project" value="InterPro"/>
</dbReference>
<comment type="caution">
    <text evidence="6">The sequence shown here is derived from an EMBL/GenBank/DDBJ whole genome shotgun (WGS) entry which is preliminary data.</text>
</comment>
<keyword evidence="3" id="KW-0808">Transferase</keyword>
<dbReference type="PROSITE" id="PS00092">
    <property type="entry name" value="N6_MTASE"/>
    <property type="match status" value="1"/>
</dbReference>
<gene>
    <name evidence="6" type="ORF">SDC9_42460</name>
</gene>
<reference evidence="6" key="1">
    <citation type="submission" date="2019-08" db="EMBL/GenBank/DDBJ databases">
        <authorList>
            <person name="Kucharzyk K."/>
            <person name="Murdoch R.W."/>
            <person name="Higgins S."/>
            <person name="Loffler F."/>
        </authorList>
    </citation>
    <scope>NUCLEOTIDE SEQUENCE</scope>
</reference>
<dbReference type="PANTHER" id="PTHR13370">
    <property type="entry name" value="RNA METHYLASE-RELATED"/>
    <property type="match status" value="1"/>
</dbReference>
<accession>A0A644VXU1</accession>
<keyword evidence="2" id="KW-0489">Methyltransferase</keyword>
<feature type="domain" description="DNA methylase N-4/N-6" evidence="5">
    <location>
        <begin position="84"/>
        <end position="372"/>
    </location>
</feature>
<name>A0A644VXU1_9ZZZZ</name>
<evidence type="ECO:0000256" key="4">
    <source>
        <dbReference type="ARBA" id="ARBA00022691"/>
    </source>
</evidence>